<sequence>MEADTGSYSWDRDSDSLQFASVSQERTVGSSQSPNNITTGGHGQMTPTNGGSAGSTNSAHGSIGTPTRIIPNLAYHQVHSFPNDPNLGYSYPTASIIPNIVNPMVIPSRPSVNNNSIPITGYPNHLIPSVMPSTSINNNSISNNNNNMNNYLVHYYPITSMYNHHLNSRMPTDQFSSIVSPQPPPHMVYTGQSSSRYPVQCNIDQSLIQVGCDILEMTWFSLMHHLQH</sequence>
<organism evidence="1 2">
    <name type="scientific">Schistosoma margrebowiei</name>
    <dbReference type="NCBI Taxonomy" id="48269"/>
    <lineage>
        <taxon>Eukaryota</taxon>
        <taxon>Metazoa</taxon>
        <taxon>Spiralia</taxon>
        <taxon>Lophotrochozoa</taxon>
        <taxon>Platyhelminthes</taxon>
        <taxon>Trematoda</taxon>
        <taxon>Digenea</taxon>
        <taxon>Strigeidida</taxon>
        <taxon>Schistosomatoidea</taxon>
        <taxon>Schistosomatidae</taxon>
        <taxon>Schistosoma</taxon>
    </lineage>
</organism>
<keyword evidence="2" id="KW-1185">Reference proteome</keyword>
<reference evidence="1 2" key="1">
    <citation type="submission" date="2018-11" db="EMBL/GenBank/DDBJ databases">
        <authorList>
            <consortium name="Pathogen Informatics"/>
        </authorList>
    </citation>
    <scope>NUCLEOTIDE SEQUENCE [LARGE SCALE GENOMIC DNA]</scope>
    <source>
        <strain evidence="1 2">Zambia</strain>
    </source>
</reference>
<accession>A0A183M7W9</accession>
<dbReference type="AlphaFoldDB" id="A0A183M7W9"/>
<dbReference type="EMBL" id="UZAI01007388">
    <property type="protein sequence ID" value="VDO98915.1"/>
    <property type="molecule type" value="Genomic_DNA"/>
</dbReference>
<gene>
    <name evidence="1" type="ORF">SMRZ_LOCUS12142</name>
</gene>
<proteinExistence type="predicted"/>
<evidence type="ECO:0000313" key="2">
    <source>
        <dbReference type="Proteomes" id="UP000277204"/>
    </source>
</evidence>
<dbReference type="Proteomes" id="UP000277204">
    <property type="component" value="Unassembled WGS sequence"/>
</dbReference>
<evidence type="ECO:0000313" key="1">
    <source>
        <dbReference type="EMBL" id="VDO98915.1"/>
    </source>
</evidence>
<protein>
    <submittedName>
        <fullName evidence="1">Uncharacterized protein</fullName>
    </submittedName>
</protein>
<name>A0A183M7W9_9TREM</name>